<keyword evidence="2" id="KW-1185">Reference proteome</keyword>
<dbReference type="Proteomes" id="UP000545606">
    <property type="component" value="Unassembled WGS sequence"/>
</dbReference>
<reference evidence="1 2" key="1">
    <citation type="submission" date="2020-07" db="EMBL/GenBank/DDBJ databases">
        <title>Draft genome sequence of violacein-producing bacteria and related species.</title>
        <authorList>
            <person name="Wilson H.S."/>
            <person name="De Leon M.E."/>
        </authorList>
    </citation>
    <scope>NUCLEOTIDE SEQUENCE [LARGE SCALE GENOMIC DNA]</scope>
    <source>
        <strain evidence="1 2">HSC-21Su07</strain>
    </source>
</reference>
<organism evidence="1 2">
    <name type="scientific">Aquitalea aquatica</name>
    <dbReference type="NCBI Taxonomy" id="3044273"/>
    <lineage>
        <taxon>Bacteria</taxon>
        <taxon>Pseudomonadati</taxon>
        <taxon>Pseudomonadota</taxon>
        <taxon>Betaproteobacteria</taxon>
        <taxon>Neisseriales</taxon>
        <taxon>Chromobacteriaceae</taxon>
        <taxon>Aquitalea</taxon>
    </lineage>
</organism>
<proteinExistence type="predicted"/>
<dbReference type="EMBL" id="JACERN010000031">
    <property type="protein sequence ID" value="MBA4709081.1"/>
    <property type="molecule type" value="Genomic_DNA"/>
</dbReference>
<dbReference type="AlphaFoldDB" id="A0A838YEN5"/>
<sequence length="425" mass="47216">MLIFQQQAFALPSYARQTGEACVACHVSFPELTPYGRLFKLSGYTLGTTQLFPVAAMAVASVSKVSNTQGNDSSYPRNNQLQLEGGSLFIAGKLGDHAGMFSQWTYNNLNSTTQADGSTAFNGKTTVDNNDWRLSWHLAKADLDLIYGLTLNNNPTVQDVWNSTPAFGYPYQSSRLASVWGIGPQATLIEGGLAQQVAGLSAYAFLNKNWYAEIGSYRVADGPFSFLSHGVDLSNRLSGNNPYLRFAYNRDWGMHSLAVGVFGMDAKVHADGTDTNSPLDHYHDRGIDMQYQYLSDPHIFTTQLSYIHESTDWDASHIGNDRATANSKLNSFRAKASYWYQHTYGLSIGYFGEHGTTDWTAWSNTGSPDTTGYILELNYMIKPNWRVGLQYTGYTKYQGASLNYDGNGRNARDNSTTYLYTWIAF</sequence>
<accession>A0A838YEN5</accession>
<gene>
    <name evidence="1" type="ORF">H2Z84_11920</name>
</gene>
<evidence type="ECO:0000313" key="1">
    <source>
        <dbReference type="EMBL" id="MBA4709081.1"/>
    </source>
</evidence>
<comment type="caution">
    <text evidence="1">The sequence shown here is derived from an EMBL/GenBank/DDBJ whole genome shotgun (WGS) entry which is preliminary data.</text>
</comment>
<name>A0A838YEN5_9NEIS</name>
<protein>
    <submittedName>
        <fullName evidence="1">Cytochrome C</fullName>
    </submittedName>
</protein>
<evidence type="ECO:0000313" key="2">
    <source>
        <dbReference type="Proteomes" id="UP000545606"/>
    </source>
</evidence>